<dbReference type="InterPro" id="IPR041517">
    <property type="entry name" value="DEGP_PDZ"/>
</dbReference>
<evidence type="ECO:0000256" key="5">
    <source>
        <dbReference type="SAM" id="MobiDB-lite"/>
    </source>
</evidence>
<reference evidence="8" key="1">
    <citation type="submission" date="2021-02" db="EMBL/GenBank/DDBJ databases">
        <authorList>
            <person name="Dougan E. K."/>
            <person name="Rhodes N."/>
            <person name="Thang M."/>
            <person name="Chan C."/>
        </authorList>
    </citation>
    <scope>NUCLEOTIDE SEQUENCE</scope>
</reference>
<dbReference type="OrthoDB" id="427820at2759"/>
<dbReference type="PANTHER" id="PTHR45980">
    <property type="match status" value="1"/>
</dbReference>
<evidence type="ECO:0000313" key="9">
    <source>
        <dbReference type="Proteomes" id="UP000601435"/>
    </source>
</evidence>
<dbReference type="Pfam" id="PF09980">
    <property type="entry name" value="DUF2214"/>
    <property type="match status" value="1"/>
</dbReference>
<feature type="coiled-coil region" evidence="4">
    <location>
        <begin position="634"/>
        <end position="661"/>
    </location>
</feature>
<keyword evidence="4" id="KW-0175">Coiled coil</keyword>
<accession>A0A812NDE1</accession>
<proteinExistence type="predicted"/>
<sequence>MTPLLLSTPASAQEEAGFASAFVAYGHYLGLVLSAACLVTERLTVKAGMTREEEQRLQVTDAVYGLAAVLIVVTGYLRVTQYGKGWEFYQHEPIFWVKLSLIAVTGAVSFFVTTTVVKRAIAQNEAGDKDIAPVSEKLANRMTSVINAQLLAIGSIPLAATLMARGAFYADWLPWQAGNEYLQGWAANDRPSHLQDLFLSGHVTPERDEVVILTQVLADTINTGYDSGWVGAPLVDQVNGVAVRNLQHLVELVDTCRKHASSDSILGPRLAPFIARMTEFKRTTQAVDEIEATTQALLDGETRDLQHLGELIGKTGPTVEKLSRKAAETDPARQTYGPQMREKVLALAERWATVGGLARDVLAARGGNVVMASEEAAAPPPPPRPQSSVLWQPPQAEAQRSMPTSSAAPAPVAAAPTQSERRARAAAAAESRAKGGSSSIIAETAPVAPKLPQPVVARMDALIHVVHCVFVGHGYTSEEKQECCGHYRLLYAHDHKPPIRVTYVPLQRHLVTYAASVQFDNPLKATVQVGMPAAAVQAKIDYLLLYPLLYRQCVPMLTATPPEALFGFICCLSIPALSAVSSTCRSLSSSIMDDDIVWLRVVLSLPQSQHIQQELDALRKRESNGEAIPRGAYRNLVRTEVQRARREAETAQRRRQEALAERGRLREGLLQPRRAMSLADHTIWSPLVFDHRCSLSMHLDLKAARLS</sequence>
<feature type="region of interest" description="Disordered" evidence="5">
    <location>
        <begin position="373"/>
        <end position="435"/>
    </location>
</feature>
<dbReference type="AlphaFoldDB" id="A0A812NDE1"/>
<gene>
    <name evidence="8" type="ORF">SNEC2469_LOCUS7851</name>
</gene>
<feature type="transmembrane region" description="Helical" evidence="6">
    <location>
        <begin position="61"/>
        <end position="79"/>
    </location>
</feature>
<dbReference type="Proteomes" id="UP000601435">
    <property type="component" value="Unassembled WGS sequence"/>
</dbReference>
<evidence type="ECO:0000256" key="1">
    <source>
        <dbReference type="ARBA" id="ARBA00022670"/>
    </source>
</evidence>
<keyword evidence="3" id="KW-0720">Serine protease</keyword>
<feature type="transmembrane region" description="Helical" evidence="6">
    <location>
        <begin position="22"/>
        <end position="40"/>
    </location>
</feature>
<evidence type="ECO:0000256" key="4">
    <source>
        <dbReference type="SAM" id="Coils"/>
    </source>
</evidence>
<dbReference type="Pfam" id="PF17815">
    <property type="entry name" value="PDZ_3"/>
    <property type="match status" value="1"/>
</dbReference>
<organism evidence="8 9">
    <name type="scientific">Symbiodinium necroappetens</name>
    <dbReference type="NCBI Taxonomy" id="1628268"/>
    <lineage>
        <taxon>Eukaryota</taxon>
        <taxon>Sar</taxon>
        <taxon>Alveolata</taxon>
        <taxon>Dinophyceae</taxon>
        <taxon>Suessiales</taxon>
        <taxon>Symbiodiniaceae</taxon>
        <taxon>Symbiodinium</taxon>
    </lineage>
</organism>
<dbReference type="GO" id="GO:0006508">
    <property type="term" value="P:proteolysis"/>
    <property type="evidence" value="ECO:0007669"/>
    <property type="project" value="UniProtKB-KW"/>
</dbReference>
<protein>
    <recommendedName>
        <fullName evidence="7">Protease Do-like PDZ domain-containing protein</fullName>
    </recommendedName>
</protein>
<dbReference type="Gene3D" id="3.20.190.20">
    <property type="match status" value="1"/>
</dbReference>
<keyword evidence="9" id="KW-1185">Reference proteome</keyword>
<evidence type="ECO:0000256" key="6">
    <source>
        <dbReference type="SAM" id="Phobius"/>
    </source>
</evidence>
<evidence type="ECO:0000256" key="2">
    <source>
        <dbReference type="ARBA" id="ARBA00022801"/>
    </source>
</evidence>
<evidence type="ECO:0000256" key="3">
    <source>
        <dbReference type="ARBA" id="ARBA00022825"/>
    </source>
</evidence>
<keyword evidence="2" id="KW-0378">Hydrolase</keyword>
<keyword evidence="6" id="KW-1133">Transmembrane helix</keyword>
<comment type="caution">
    <text evidence="8">The sequence shown here is derived from an EMBL/GenBank/DDBJ whole genome shotgun (WGS) entry which is preliminary data.</text>
</comment>
<feature type="domain" description="Protease Do-like PDZ" evidence="7">
    <location>
        <begin position="180"/>
        <end position="259"/>
    </location>
</feature>
<feature type="compositionally biased region" description="Low complexity" evidence="5">
    <location>
        <begin position="403"/>
        <end position="417"/>
    </location>
</feature>
<keyword evidence="1" id="KW-0645">Protease</keyword>
<keyword evidence="6" id="KW-0812">Transmembrane</keyword>
<dbReference type="EMBL" id="CAJNJA010013192">
    <property type="protein sequence ID" value="CAE7315200.1"/>
    <property type="molecule type" value="Genomic_DNA"/>
</dbReference>
<dbReference type="InterPro" id="IPR046449">
    <property type="entry name" value="DEGP_PDZ_sf"/>
</dbReference>
<feature type="transmembrane region" description="Helical" evidence="6">
    <location>
        <begin position="99"/>
        <end position="117"/>
    </location>
</feature>
<name>A0A812NDE1_9DINO</name>
<keyword evidence="6" id="KW-0472">Membrane</keyword>
<dbReference type="InterPro" id="IPR018706">
    <property type="entry name" value="DUF2214_membrane"/>
</dbReference>
<evidence type="ECO:0000313" key="8">
    <source>
        <dbReference type="EMBL" id="CAE7315200.1"/>
    </source>
</evidence>
<dbReference type="GO" id="GO:0004252">
    <property type="term" value="F:serine-type endopeptidase activity"/>
    <property type="evidence" value="ECO:0007669"/>
    <property type="project" value="TreeGrafter"/>
</dbReference>
<evidence type="ECO:0000259" key="7">
    <source>
        <dbReference type="Pfam" id="PF17815"/>
    </source>
</evidence>
<dbReference type="PANTHER" id="PTHR45980:SF9">
    <property type="entry name" value="PROTEASE DO-LIKE 10, MITOCHONDRIAL-RELATED"/>
    <property type="match status" value="1"/>
</dbReference>